<accession>A0AA38HZF7</accession>
<name>A0AA38HZF7_9CUCU</name>
<evidence type="ECO:0000313" key="2">
    <source>
        <dbReference type="EMBL" id="KAJ3646350.1"/>
    </source>
</evidence>
<dbReference type="EMBL" id="JALNTZ010000007">
    <property type="protein sequence ID" value="KAJ3646350.1"/>
    <property type="molecule type" value="Genomic_DNA"/>
</dbReference>
<feature type="region of interest" description="Disordered" evidence="1">
    <location>
        <begin position="71"/>
        <end position="92"/>
    </location>
</feature>
<keyword evidence="3" id="KW-1185">Reference proteome</keyword>
<proteinExistence type="predicted"/>
<comment type="caution">
    <text evidence="2">The sequence shown here is derived from an EMBL/GenBank/DDBJ whole genome shotgun (WGS) entry which is preliminary data.</text>
</comment>
<organism evidence="2 3">
    <name type="scientific">Zophobas morio</name>
    <dbReference type="NCBI Taxonomy" id="2755281"/>
    <lineage>
        <taxon>Eukaryota</taxon>
        <taxon>Metazoa</taxon>
        <taxon>Ecdysozoa</taxon>
        <taxon>Arthropoda</taxon>
        <taxon>Hexapoda</taxon>
        <taxon>Insecta</taxon>
        <taxon>Pterygota</taxon>
        <taxon>Neoptera</taxon>
        <taxon>Endopterygota</taxon>
        <taxon>Coleoptera</taxon>
        <taxon>Polyphaga</taxon>
        <taxon>Cucujiformia</taxon>
        <taxon>Tenebrionidae</taxon>
        <taxon>Zophobas</taxon>
    </lineage>
</organism>
<reference evidence="2" key="1">
    <citation type="journal article" date="2023" name="G3 (Bethesda)">
        <title>Whole genome assemblies of Zophobas morio and Tenebrio molitor.</title>
        <authorList>
            <person name="Kaur S."/>
            <person name="Stinson S.A."/>
            <person name="diCenzo G.C."/>
        </authorList>
    </citation>
    <scope>NUCLEOTIDE SEQUENCE</scope>
    <source>
        <strain evidence="2">QUZm001</strain>
    </source>
</reference>
<sequence>MTMGNKLILYPSTFLPTMTYGFSNMELQAVEKPITSFINPPDKIPPTDVQRPLLIRQEHPATPRSQLFRVEAIPTRNRHPYHHESQRHIPAH</sequence>
<feature type="compositionally biased region" description="Basic and acidic residues" evidence="1">
    <location>
        <begin position="82"/>
        <end position="92"/>
    </location>
</feature>
<gene>
    <name evidence="2" type="ORF">Zmor_023940</name>
</gene>
<evidence type="ECO:0000313" key="3">
    <source>
        <dbReference type="Proteomes" id="UP001168821"/>
    </source>
</evidence>
<dbReference type="AlphaFoldDB" id="A0AA38HZF7"/>
<dbReference type="Proteomes" id="UP001168821">
    <property type="component" value="Unassembled WGS sequence"/>
</dbReference>
<protein>
    <submittedName>
        <fullName evidence="2">Uncharacterized protein</fullName>
    </submittedName>
</protein>
<evidence type="ECO:0000256" key="1">
    <source>
        <dbReference type="SAM" id="MobiDB-lite"/>
    </source>
</evidence>